<evidence type="ECO:0000256" key="1">
    <source>
        <dbReference type="ARBA" id="ARBA00022737"/>
    </source>
</evidence>
<dbReference type="Pfam" id="PF13041">
    <property type="entry name" value="PPR_2"/>
    <property type="match status" value="1"/>
</dbReference>
<comment type="caution">
    <text evidence="5">The sequence shown here is derived from an EMBL/GenBank/DDBJ whole genome shotgun (WGS) entry which is preliminary data.</text>
</comment>
<keyword evidence="7" id="KW-1185">Reference proteome</keyword>
<dbReference type="InterPro" id="IPR011990">
    <property type="entry name" value="TPR-like_helical_dom_sf"/>
</dbReference>
<evidence type="ECO:0000313" key="4">
    <source>
        <dbReference type="EMBL" id="CAF4240715.1"/>
    </source>
</evidence>
<dbReference type="EMBL" id="CAJOBP010000968">
    <property type="protein sequence ID" value="CAF4240715.1"/>
    <property type="molecule type" value="Genomic_DNA"/>
</dbReference>
<dbReference type="GO" id="GO:0003723">
    <property type="term" value="F:RNA binding"/>
    <property type="evidence" value="ECO:0007669"/>
    <property type="project" value="InterPro"/>
</dbReference>
<dbReference type="InterPro" id="IPR002885">
    <property type="entry name" value="PPR_rpt"/>
</dbReference>
<dbReference type="PANTHER" id="PTHR24015:SF548">
    <property type="entry name" value="OS08G0340900 PROTEIN"/>
    <property type="match status" value="1"/>
</dbReference>
<dbReference type="InterPro" id="IPR046960">
    <property type="entry name" value="PPR_At4g14850-like_plant"/>
</dbReference>
<dbReference type="SUPFAM" id="SSF52047">
    <property type="entry name" value="RNI-like"/>
    <property type="match status" value="1"/>
</dbReference>
<gene>
    <name evidence="5" type="ORF">HFQ381_LOCUS16108</name>
    <name evidence="4" type="ORF">UJA718_LOCUS8919</name>
</gene>
<dbReference type="GO" id="GO:0009451">
    <property type="term" value="P:RNA modification"/>
    <property type="evidence" value="ECO:0007669"/>
    <property type="project" value="InterPro"/>
</dbReference>
<dbReference type="NCBIfam" id="TIGR00756">
    <property type="entry name" value="PPR"/>
    <property type="match status" value="2"/>
</dbReference>
<dbReference type="InterPro" id="IPR032675">
    <property type="entry name" value="LRR_dom_sf"/>
</dbReference>
<reference evidence="5" key="1">
    <citation type="submission" date="2021-02" db="EMBL/GenBank/DDBJ databases">
        <authorList>
            <person name="Nowell W R."/>
        </authorList>
    </citation>
    <scope>NUCLEOTIDE SEQUENCE</scope>
</reference>
<dbReference type="Gene3D" id="3.80.10.10">
    <property type="entry name" value="Ribonuclease Inhibitor"/>
    <property type="match status" value="1"/>
</dbReference>
<evidence type="ECO:0000256" key="2">
    <source>
        <dbReference type="PROSITE-ProRule" id="PRU00708"/>
    </source>
</evidence>
<keyword evidence="1" id="KW-0677">Repeat</keyword>
<sequence>MDTDAESWWTYGAMIANMTLPVKLSYTFQQLTDAHMERVIRETFQKNARIELDLTGNRITDVGAAFLAQALQQNQTVIKLGLAWNQIGDTGAKYLAEALRNNTTLNKLDLWGNEITENGVHYLFDALRYNKILLELEVGAGVISLNQEKRLKQQDGRIKFSSLFLVKRAVSIQSDANLNAQMKLLNDKKQFRKALELFDEYKDKNIGTLSSFTILQALKSCAQIRDLQRGSTIHRFMSSDMKKNSYILSSLIHLYMQCGDVVRAQSIFEMSGKKTLSMYGAMMKGYVQNKMGKTAIDLFNEIEVPDEFTTTFLFNACAQLETNEALDVTKKIAKEMPKSFQFDHILLTSLLDALIKCGDVISAETLFYNAKKKTLATYGAMMKGYIKNNVAKKAIDLFNEIRLPDEITTTLLFNACAQLETNEALNLAKKIAKEMPTSFQSDQILLTSLLDALIKCGDCASAEIVFSKMKKNVIVYGNLMNGFLKENNPEKTLDLFNQMIIDGIEPNHILYLIVIKALSQVADYSLSQSIVERIPKLIFADRQIQNSLIHMWGKLGFAHKAKEIFENMIEPDQIGYGAMINTYGLNGMGIQAIELYSRMPTEFIHDAIHVSLLNACSHSGLIGQARTIFKSVQLKTDKIYTSMIDCLSRGSFLDEAQKLIDEFECHNAPSWPMYMALLAGARNAKNNQICQNVFNRMKKLFPDLTDPITAATILLANSYASSGEIDMASKLRQELAKLSRKKQAGISWTLINGQVIRLRAHDQSHNLSVQIHAEAEKISNELIAHGHKFDSSWITRPLSQDETVESVLCGHSERLAIALNFVANPNVSLIEIKKNLRICGDCHEATKSIAAIRQCEIIIRDANRVHHFHKNGQCSCNDYF</sequence>
<dbReference type="GO" id="GO:0008270">
    <property type="term" value="F:zinc ion binding"/>
    <property type="evidence" value="ECO:0007669"/>
    <property type="project" value="InterPro"/>
</dbReference>
<accession>A0A820KFA0</accession>
<evidence type="ECO:0000313" key="5">
    <source>
        <dbReference type="EMBL" id="CAF4341014.1"/>
    </source>
</evidence>
<evidence type="ECO:0000259" key="3">
    <source>
        <dbReference type="Pfam" id="PF14432"/>
    </source>
</evidence>
<feature type="repeat" description="PPR" evidence="2">
    <location>
        <begin position="472"/>
        <end position="506"/>
    </location>
</feature>
<dbReference type="Pfam" id="PF01535">
    <property type="entry name" value="PPR"/>
    <property type="match status" value="7"/>
</dbReference>
<dbReference type="Gene3D" id="1.25.40.10">
    <property type="entry name" value="Tetratricopeptide repeat domain"/>
    <property type="match status" value="4"/>
</dbReference>
<dbReference type="PANTHER" id="PTHR24015">
    <property type="entry name" value="OS07G0578800 PROTEIN-RELATED"/>
    <property type="match status" value="1"/>
</dbReference>
<dbReference type="Pfam" id="PF13516">
    <property type="entry name" value="LRR_6"/>
    <property type="match status" value="3"/>
</dbReference>
<dbReference type="PROSITE" id="PS51375">
    <property type="entry name" value="PPR"/>
    <property type="match status" value="1"/>
</dbReference>
<feature type="domain" description="DYW" evidence="3">
    <location>
        <begin position="786"/>
        <end position="880"/>
    </location>
</feature>
<evidence type="ECO:0000313" key="7">
    <source>
        <dbReference type="Proteomes" id="UP000663873"/>
    </source>
</evidence>
<dbReference type="InterPro" id="IPR001611">
    <property type="entry name" value="Leu-rich_rpt"/>
</dbReference>
<protein>
    <recommendedName>
        <fullName evidence="3">DYW domain-containing protein</fullName>
    </recommendedName>
</protein>
<name>A0A820KFA0_9BILA</name>
<dbReference type="Proteomes" id="UP000663851">
    <property type="component" value="Unassembled WGS sequence"/>
</dbReference>
<dbReference type="InterPro" id="IPR032867">
    <property type="entry name" value="DYW_dom"/>
</dbReference>
<evidence type="ECO:0000313" key="6">
    <source>
        <dbReference type="Proteomes" id="UP000663851"/>
    </source>
</evidence>
<dbReference type="FunFam" id="1.25.40.10:FF:000158">
    <property type="entry name" value="pentatricopeptide repeat-containing protein At2g33680"/>
    <property type="match status" value="1"/>
</dbReference>
<dbReference type="Proteomes" id="UP000663873">
    <property type="component" value="Unassembled WGS sequence"/>
</dbReference>
<dbReference type="AlphaFoldDB" id="A0A820KFA0"/>
<organism evidence="5 6">
    <name type="scientific">Rotaria socialis</name>
    <dbReference type="NCBI Taxonomy" id="392032"/>
    <lineage>
        <taxon>Eukaryota</taxon>
        <taxon>Metazoa</taxon>
        <taxon>Spiralia</taxon>
        <taxon>Gnathifera</taxon>
        <taxon>Rotifera</taxon>
        <taxon>Eurotatoria</taxon>
        <taxon>Bdelloidea</taxon>
        <taxon>Philodinida</taxon>
        <taxon>Philodinidae</taxon>
        <taxon>Rotaria</taxon>
    </lineage>
</organism>
<dbReference type="SMART" id="SM00368">
    <property type="entry name" value="LRR_RI"/>
    <property type="match status" value="3"/>
</dbReference>
<proteinExistence type="predicted"/>
<dbReference type="Pfam" id="PF14432">
    <property type="entry name" value="DYW_deaminase"/>
    <property type="match status" value="1"/>
</dbReference>
<dbReference type="GO" id="GO:0048731">
    <property type="term" value="P:system development"/>
    <property type="evidence" value="ECO:0007669"/>
    <property type="project" value="UniProtKB-ARBA"/>
</dbReference>
<dbReference type="EMBL" id="CAJOBO010001126">
    <property type="protein sequence ID" value="CAF4341014.1"/>
    <property type="molecule type" value="Genomic_DNA"/>
</dbReference>